<dbReference type="EMBL" id="UYSU01044677">
    <property type="protein sequence ID" value="VDM04931.1"/>
    <property type="molecule type" value="Genomic_DNA"/>
</dbReference>
<reference evidence="1 2" key="2">
    <citation type="submission" date="2018-11" db="EMBL/GenBank/DDBJ databases">
        <authorList>
            <consortium name="Pathogen Informatics"/>
        </authorList>
    </citation>
    <scope>NUCLEOTIDE SEQUENCE [LARGE SCALE GENOMIC DNA]</scope>
    <source>
        <strain evidence="1 2">NST_G2</strain>
    </source>
</reference>
<evidence type="ECO:0000313" key="2">
    <source>
        <dbReference type="Proteomes" id="UP000275846"/>
    </source>
</evidence>
<accession>A0A183TPZ7</accession>
<organism evidence="3">
    <name type="scientific">Schistocephalus solidus</name>
    <name type="common">Tapeworm</name>
    <dbReference type="NCBI Taxonomy" id="70667"/>
    <lineage>
        <taxon>Eukaryota</taxon>
        <taxon>Metazoa</taxon>
        <taxon>Spiralia</taxon>
        <taxon>Lophotrochozoa</taxon>
        <taxon>Platyhelminthes</taxon>
        <taxon>Cestoda</taxon>
        <taxon>Eucestoda</taxon>
        <taxon>Diphyllobothriidea</taxon>
        <taxon>Diphyllobothriidae</taxon>
        <taxon>Schistocephalus</taxon>
    </lineage>
</organism>
<proteinExistence type="predicted"/>
<dbReference type="AlphaFoldDB" id="A0A183TPZ7"/>
<reference evidence="3" key="1">
    <citation type="submission" date="2016-06" db="UniProtKB">
        <authorList>
            <consortium name="WormBaseParasite"/>
        </authorList>
    </citation>
    <scope>IDENTIFICATION</scope>
</reference>
<dbReference type="WBParaSite" id="SSLN_0001924201-mRNA-1">
    <property type="protein sequence ID" value="SSLN_0001924201-mRNA-1"/>
    <property type="gene ID" value="SSLN_0001924201"/>
</dbReference>
<evidence type="ECO:0000313" key="3">
    <source>
        <dbReference type="WBParaSite" id="SSLN_0001924201-mRNA-1"/>
    </source>
</evidence>
<sequence>MVKSEYGAKLSNLLMDKESYVPSTTSDFKKLVNCINKTVDQLRKVGALTRREALATKATDSTMARFYGLPKVYKPEVPLRPIVYLRGTPTFGLSEWLYQRLCFQTKDLKWTVKSVDEFLTRIKHLEVEADEVMVSFDVISKNAANSLLTIATKIEAAIDLTFCFRPYSQFSFILNSFNSQPVQGGI</sequence>
<evidence type="ECO:0000313" key="1">
    <source>
        <dbReference type="EMBL" id="VDM04931.1"/>
    </source>
</evidence>
<name>A0A183TPZ7_SCHSO</name>
<gene>
    <name evidence="1" type="ORF">SSLN_LOCUS18545</name>
</gene>
<dbReference type="OrthoDB" id="6258792at2759"/>
<keyword evidence="2" id="KW-1185">Reference proteome</keyword>
<dbReference type="Proteomes" id="UP000275846">
    <property type="component" value="Unassembled WGS sequence"/>
</dbReference>
<protein>
    <submittedName>
        <fullName evidence="1 3">Uncharacterized protein</fullName>
    </submittedName>
</protein>